<proteinExistence type="predicted"/>
<keyword evidence="4" id="KW-1185">Reference proteome</keyword>
<dbReference type="EMBL" id="CP011497">
    <property type="protein sequence ID" value="AKJ11596.1"/>
    <property type="molecule type" value="Genomic_DNA"/>
</dbReference>
<name>A0ABM5TKZ6_9ACTN</name>
<dbReference type="RefSeq" id="WP_208899465.1">
    <property type="nucleotide sequence ID" value="NZ_CP011497.1"/>
</dbReference>
<keyword evidence="2" id="KW-0472">Membrane</keyword>
<evidence type="ECO:0000313" key="3">
    <source>
        <dbReference type="EMBL" id="AKJ11596.1"/>
    </source>
</evidence>
<sequence>MSEETTTPSPDPDPAGSGGRSLALGCLGCGGLALAVVLVIVGLLVHNSWGSTDYPRVGSQEMAGRAFRYSQEAYDVMGFTRPVRPGAEPDGAGTEDTFSADYCYDGGPLGLEDKTVDGAYRLYHSWALDHVPASQALPGLRRLHQRLTDEGWQISSYRAGGKGEDAELHAQRDGGDEWMSFDWYADRQYFSGGAGVPCAYDPAWTGSDAGPYDPGSAAGSVTPPVLRAGNGSGRG</sequence>
<evidence type="ECO:0000256" key="1">
    <source>
        <dbReference type="SAM" id="MobiDB-lite"/>
    </source>
</evidence>
<keyword evidence="2" id="KW-1133">Transmembrane helix</keyword>
<gene>
    <name evidence="3" type="ORF">ABB07_16610</name>
</gene>
<accession>A0ABM5TKZ6</accession>
<evidence type="ECO:0000313" key="4">
    <source>
        <dbReference type="Proteomes" id="UP000035366"/>
    </source>
</evidence>
<evidence type="ECO:0000256" key="2">
    <source>
        <dbReference type="SAM" id="Phobius"/>
    </source>
</evidence>
<feature type="region of interest" description="Disordered" evidence="1">
    <location>
        <begin position="210"/>
        <end position="235"/>
    </location>
</feature>
<evidence type="ECO:0008006" key="5">
    <source>
        <dbReference type="Google" id="ProtNLM"/>
    </source>
</evidence>
<keyword evidence="2" id="KW-0812">Transmembrane</keyword>
<dbReference type="Proteomes" id="UP000035366">
    <property type="component" value="Chromosome"/>
</dbReference>
<organism evidence="3 4">
    <name type="scientific">Streptomyces incarnatus</name>
    <dbReference type="NCBI Taxonomy" id="665007"/>
    <lineage>
        <taxon>Bacteria</taxon>
        <taxon>Bacillati</taxon>
        <taxon>Actinomycetota</taxon>
        <taxon>Actinomycetes</taxon>
        <taxon>Kitasatosporales</taxon>
        <taxon>Streptomycetaceae</taxon>
        <taxon>Streptomyces</taxon>
    </lineage>
</organism>
<protein>
    <recommendedName>
        <fullName evidence="5">Integral membrane protein</fullName>
    </recommendedName>
</protein>
<feature type="transmembrane region" description="Helical" evidence="2">
    <location>
        <begin position="22"/>
        <end position="45"/>
    </location>
</feature>
<reference evidence="3 4" key="1">
    <citation type="journal article" date="2015" name="ISME J.">
        <title>Draft Genome Sequence of Streptomyces incarnatus NRRL8089, which Produces the Nucleoside Antibiotic Sinefungin.</title>
        <authorList>
            <person name="Oshima K."/>
            <person name="Hattori M."/>
            <person name="Shimizu H."/>
            <person name="Fukuda K."/>
            <person name="Nemoto M."/>
            <person name="Inagaki K."/>
            <person name="Tamura T."/>
        </authorList>
    </citation>
    <scope>NUCLEOTIDE SEQUENCE [LARGE SCALE GENOMIC DNA]</scope>
    <source>
        <strain evidence="3 4">NRRL 8089</strain>
    </source>
</reference>